<dbReference type="Pfam" id="PF12833">
    <property type="entry name" value="HTH_18"/>
    <property type="match status" value="1"/>
</dbReference>
<dbReference type="SUPFAM" id="SSF52172">
    <property type="entry name" value="CheY-like"/>
    <property type="match status" value="1"/>
</dbReference>
<dbReference type="KEGG" id="axl:AXY_19060"/>
<keyword evidence="1" id="KW-0805">Transcription regulation</keyword>
<dbReference type="eggNOG" id="COG4753">
    <property type="taxonomic scope" value="Bacteria"/>
</dbReference>
<reference evidence="7 8" key="1">
    <citation type="submission" date="2011-01" db="EMBL/GenBank/DDBJ databases">
        <title>Whole genome sequence of Amphibacillus xylinus NBRC 15112.</title>
        <authorList>
            <person name="Nakazawa H."/>
            <person name="Katano Y."/>
            <person name="Nakamura S."/>
            <person name="Sasagawa M."/>
            <person name="Fukada J."/>
            <person name="Arai T."/>
            <person name="Sasakura N."/>
            <person name="Mochizuki D."/>
            <person name="Hosoyama A."/>
            <person name="Harada K."/>
            <person name="Horikawa H."/>
            <person name="Kato Y."/>
            <person name="Harada T."/>
            <person name="Sasaki K."/>
            <person name="Sekiguchi M."/>
            <person name="Hodoyama M."/>
            <person name="Nishiko R."/>
            <person name="Narita H."/>
            <person name="Hanamaki A."/>
            <person name="Hata C."/>
            <person name="Konno Y."/>
            <person name="Niimura Y."/>
            <person name="Yamazaki S."/>
            <person name="Fujita N."/>
        </authorList>
    </citation>
    <scope>NUCLEOTIDE SEQUENCE [LARGE SCALE GENOMIC DNA]</scope>
    <source>
        <strain evidence="8">ATCC 51415 / DSM 6626 / JCM 7361 / LMG 17667 / NBRC 15112 / Ep01</strain>
    </source>
</reference>
<dbReference type="HOGENOM" id="CLU_000445_5_1_9"/>
<keyword evidence="4" id="KW-0597">Phosphoprotein</keyword>
<organism evidence="7 8">
    <name type="scientific">Amphibacillus xylanus (strain ATCC 51415 / DSM 6626 / JCM 7361 / LMG 17667 / NBRC 15112 / Ep01)</name>
    <dbReference type="NCBI Taxonomy" id="698758"/>
    <lineage>
        <taxon>Bacteria</taxon>
        <taxon>Bacillati</taxon>
        <taxon>Bacillota</taxon>
        <taxon>Bacilli</taxon>
        <taxon>Bacillales</taxon>
        <taxon>Bacillaceae</taxon>
        <taxon>Amphibacillus</taxon>
    </lineage>
</organism>
<dbReference type="OrthoDB" id="9788446at2"/>
<dbReference type="InterPro" id="IPR018060">
    <property type="entry name" value="HTH_AraC"/>
</dbReference>
<dbReference type="PANTHER" id="PTHR43280:SF28">
    <property type="entry name" value="HTH-TYPE TRANSCRIPTIONAL ACTIVATOR RHAS"/>
    <property type="match status" value="1"/>
</dbReference>
<dbReference type="SMART" id="SM00342">
    <property type="entry name" value="HTH_ARAC"/>
    <property type="match status" value="1"/>
</dbReference>
<name>K0J7V7_AMPXN</name>
<dbReference type="PROSITE" id="PS50110">
    <property type="entry name" value="RESPONSE_REGULATORY"/>
    <property type="match status" value="1"/>
</dbReference>
<evidence type="ECO:0000256" key="2">
    <source>
        <dbReference type="ARBA" id="ARBA00023125"/>
    </source>
</evidence>
<evidence type="ECO:0000256" key="1">
    <source>
        <dbReference type="ARBA" id="ARBA00023015"/>
    </source>
</evidence>
<dbReference type="InterPro" id="IPR009057">
    <property type="entry name" value="Homeodomain-like_sf"/>
</dbReference>
<dbReference type="SMART" id="SM00448">
    <property type="entry name" value="REC"/>
    <property type="match status" value="1"/>
</dbReference>
<accession>K0J7V7</accession>
<dbReference type="InterPro" id="IPR018062">
    <property type="entry name" value="HTH_AraC-typ_CS"/>
</dbReference>
<dbReference type="InterPro" id="IPR020449">
    <property type="entry name" value="Tscrpt_reg_AraC-type_HTH"/>
</dbReference>
<feature type="domain" description="Response regulatory" evidence="6">
    <location>
        <begin position="5"/>
        <end position="122"/>
    </location>
</feature>
<evidence type="ECO:0000256" key="3">
    <source>
        <dbReference type="ARBA" id="ARBA00023163"/>
    </source>
</evidence>
<protein>
    <submittedName>
        <fullName evidence="7">Putative two-component system response regulator</fullName>
    </submittedName>
</protein>
<dbReference type="PATRIC" id="fig|698758.3.peg.1907"/>
<evidence type="ECO:0000313" key="7">
    <source>
        <dbReference type="EMBL" id="BAM48038.1"/>
    </source>
</evidence>
<dbReference type="Pfam" id="PF00072">
    <property type="entry name" value="Response_reg"/>
    <property type="match status" value="1"/>
</dbReference>
<keyword evidence="8" id="KW-1185">Reference proteome</keyword>
<dbReference type="SUPFAM" id="SSF46689">
    <property type="entry name" value="Homeodomain-like"/>
    <property type="match status" value="2"/>
</dbReference>
<gene>
    <name evidence="7" type="ordered locus">AXY_19060</name>
</gene>
<evidence type="ECO:0000259" key="6">
    <source>
        <dbReference type="PROSITE" id="PS50110"/>
    </source>
</evidence>
<dbReference type="AlphaFoldDB" id="K0J7V7"/>
<dbReference type="Gene3D" id="1.10.10.60">
    <property type="entry name" value="Homeodomain-like"/>
    <property type="match status" value="2"/>
</dbReference>
<dbReference type="Gene3D" id="3.40.50.2300">
    <property type="match status" value="1"/>
</dbReference>
<evidence type="ECO:0000313" key="8">
    <source>
        <dbReference type="Proteomes" id="UP000006294"/>
    </source>
</evidence>
<evidence type="ECO:0000256" key="4">
    <source>
        <dbReference type="PROSITE-ProRule" id="PRU00169"/>
    </source>
</evidence>
<feature type="domain" description="HTH araC/xylS-type" evidence="5">
    <location>
        <begin position="156"/>
        <end position="254"/>
    </location>
</feature>
<dbReference type="RefSeq" id="WP_015010625.1">
    <property type="nucleotide sequence ID" value="NC_018704.1"/>
</dbReference>
<dbReference type="GO" id="GO:0043565">
    <property type="term" value="F:sequence-specific DNA binding"/>
    <property type="evidence" value="ECO:0007669"/>
    <property type="project" value="InterPro"/>
</dbReference>
<proteinExistence type="predicted"/>
<dbReference type="STRING" id="698758.AXY_19060"/>
<dbReference type="eggNOG" id="COG2207">
    <property type="taxonomic scope" value="Bacteria"/>
</dbReference>
<dbReference type="InterPro" id="IPR011006">
    <property type="entry name" value="CheY-like_superfamily"/>
</dbReference>
<dbReference type="Proteomes" id="UP000006294">
    <property type="component" value="Chromosome"/>
</dbReference>
<evidence type="ECO:0000259" key="5">
    <source>
        <dbReference type="PROSITE" id="PS01124"/>
    </source>
</evidence>
<keyword evidence="3" id="KW-0804">Transcription</keyword>
<dbReference type="InterPro" id="IPR001789">
    <property type="entry name" value="Sig_transdc_resp-reg_receiver"/>
</dbReference>
<dbReference type="PROSITE" id="PS01124">
    <property type="entry name" value="HTH_ARAC_FAMILY_2"/>
    <property type="match status" value="1"/>
</dbReference>
<dbReference type="CDD" id="cd17536">
    <property type="entry name" value="REC_YesN-like"/>
    <property type="match status" value="1"/>
</dbReference>
<keyword evidence="2" id="KW-0238">DNA-binding</keyword>
<dbReference type="EMBL" id="AP012050">
    <property type="protein sequence ID" value="BAM48038.1"/>
    <property type="molecule type" value="Genomic_DNA"/>
</dbReference>
<sequence length="259" mass="30335">MKTKRILIVDDEPRTREGLKRTLEKWSEGQYEITCLDNAQKAIDYLSIRSVDLLITDIRMPKMTGLKLIEILKKQKKQPMFIIISAYSEFEYAQQALRYGVVNYLLKPIGKTKLIEAVEEALKRQEEMDKSKVIEKMIDDDLIDLKKRELYTRSIKQAVSYIDQHYCEDVTLKEVADHVHLNPSYLSTLFKEELGMSFTDYLTKVRIQRAKQLLLTTDLNITEVAESVGYNTAKYFNRVFKDHVNMTPSMFRKVNENAF</sequence>
<feature type="modified residue" description="4-aspartylphosphate" evidence="4">
    <location>
        <position position="57"/>
    </location>
</feature>
<dbReference type="GO" id="GO:0003700">
    <property type="term" value="F:DNA-binding transcription factor activity"/>
    <property type="evidence" value="ECO:0007669"/>
    <property type="project" value="InterPro"/>
</dbReference>
<dbReference type="PRINTS" id="PR00032">
    <property type="entry name" value="HTHARAC"/>
</dbReference>
<dbReference type="GO" id="GO:0000160">
    <property type="term" value="P:phosphorelay signal transduction system"/>
    <property type="evidence" value="ECO:0007669"/>
    <property type="project" value="InterPro"/>
</dbReference>
<dbReference type="PROSITE" id="PS00041">
    <property type="entry name" value="HTH_ARAC_FAMILY_1"/>
    <property type="match status" value="1"/>
</dbReference>
<dbReference type="PANTHER" id="PTHR43280">
    <property type="entry name" value="ARAC-FAMILY TRANSCRIPTIONAL REGULATOR"/>
    <property type="match status" value="1"/>
</dbReference>